<keyword evidence="3" id="KW-1185">Reference proteome</keyword>
<feature type="region of interest" description="Disordered" evidence="1">
    <location>
        <begin position="34"/>
        <end position="55"/>
    </location>
</feature>
<organism evidence="2 3">
    <name type="scientific">Paracoccus spongiarum</name>
    <dbReference type="NCBI Taxonomy" id="3064387"/>
    <lineage>
        <taxon>Bacteria</taxon>
        <taxon>Pseudomonadati</taxon>
        <taxon>Pseudomonadota</taxon>
        <taxon>Alphaproteobacteria</taxon>
        <taxon>Rhodobacterales</taxon>
        <taxon>Paracoccaceae</taxon>
        <taxon>Paracoccus</taxon>
    </lineage>
</organism>
<comment type="caution">
    <text evidence="2">The sequence shown here is derived from an EMBL/GenBank/DDBJ whole genome shotgun (WGS) entry which is preliminary data.</text>
</comment>
<feature type="compositionally biased region" description="Gly residues" evidence="1">
    <location>
        <begin position="40"/>
        <end position="55"/>
    </location>
</feature>
<protein>
    <recommendedName>
        <fullName evidence="4">Efflux RND transporter periplasmic adaptor subunit</fullName>
    </recommendedName>
</protein>
<sequence>MRVLKLLVVLVLAAVVGLAGYAYLGDMEPSRQEVRSPVAGAGGTAGGTGSEAGSD</sequence>
<evidence type="ECO:0000313" key="3">
    <source>
        <dbReference type="Proteomes" id="UP001224997"/>
    </source>
</evidence>
<dbReference type="Proteomes" id="UP001224997">
    <property type="component" value="Unassembled WGS sequence"/>
</dbReference>
<evidence type="ECO:0008006" key="4">
    <source>
        <dbReference type="Google" id="ProtNLM"/>
    </source>
</evidence>
<gene>
    <name evidence="2" type="ORF">Q5Y72_02525</name>
</gene>
<accession>A0ABT9J825</accession>
<name>A0ABT9J825_9RHOB</name>
<evidence type="ECO:0000256" key="1">
    <source>
        <dbReference type="SAM" id="MobiDB-lite"/>
    </source>
</evidence>
<proteinExistence type="predicted"/>
<reference evidence="2 3" key="1">
    <citation type="submission" date="2023-08" db="EMBL/GenBank/DDBJ databases">
        <authorList>
            <person name="Park J.-S."/>
        </authorList>
    </citation>
    <scope>NUCLEOTIDE SEQUENCE [LARGE SCALE GENOMIC DNA]</scope>
    <source>
        <strain evidence="2 3">2205BS29-5</strain>
    </source>
</reference>
<evidence type="ECO:0000313" key="2">
    <source>
        <dbReference type="EMBL" id="MDP5305968.1"/>
    </source>
</evidence>
<dbReference type="EMBL" id="JAVAMQ010000002">
    <property type="protein sequence ID" value="MDP5305968.1"/>
    <property type="molecule type" value="Genomic_DNA"/>
</dbReference>
<dbReference type="RefSeq" id="WP_305961844.1">
    <property type="nucleotide sequence ID" value="NZ_JAVAMQ010000002.1"/>
</dbReference>